<keyword evidence="1" id="KW-0472">Membrane</keyword>
<proteinExistence type="predicted"/>
<evidence type="ECO:0000256" key="1">
    <source>
        <dbReference type="SAM" id="Phobius"/>
    </source>
</evidence>
<reference evidence="2" key="1">
    <citation type="submission" date="2014-11" db="EMBL/GenBank/DDBJ databases">
        <authorList>
            <person name="Amaro Gonzalez C."/>
        </authorList>
    </citation>
    <scope>NUCLEOTIDE SEQUENCE</scope>
</reference>
<keyword evidence="1" id="KW-0812">Transmembrane</keyword>
<accession>A0A0E9XH27</accession>
<name>A0A0E9XH27_ANGAN</name>
<reference evidence="2" key="2">
    <citation type="journal article" date="2015" name="Fish Shellfish Immunol.">
        <title>Early steps in the European eel (Anguilla anguilla)-Vibrio vulnificus interaction in the gills: Role of the RtxA13 toxin.</title>
        <authorList>
            <person name="Callol A."/>
            <person name="Pajuelo D."/>
            <person name="Ebbesson L."/>
            <person name="Teles M."/>
            <person name="MacKenzie S."/>
            <person name="Amaro C."/>
        </authorList>
    </citation>
    <scope>NUCLEOTIDE SEQUENCE</scope>
</reference>
<organism evidence="2">
    <name type="scientific">Anguilla anguilla</name>
    <name type="common">European freshwater eel</name>
    <name type="synonym">Muraena anguilla</name>
    <dbReference type="NCBI Taxonomy" id="7936"/>
    <lineage>
        <taxon>Eukaryota</taxon>
        <taxon>Metazoa</taxon>
        <taxon>Chordata</taxon>
        <taxon>Craniata</taxon>
        <taxon>Vertebrata</taxon>
        <taxon>Euteleostomi</taxon>
        <taxon>Actinopterygii</taxon>
        <taxon>Neopterygii</taxon>
        <taxon>Teleostei</taxon>
        <taxon>Anguilliformes</taxon>
        <taxon>Anguillidae</taxon>
        <taxon>Anguilla</taxon>
    </lineage>
</organism>
<protein>
    <submittedName>
        <fullName evidence="2">Uncharacterized protein</fullName>
    </submittedName>
</protein>
<keyword evidence="1" id="KW-1133">Transmembrane helix</keyword>
<evidence type="ECO:0000313" key="2">
    <source>
        <dbReference type="EMBL" id="JAI01955.1"/>
    </source>
</evidence>
<dbReference type="AlphaFoldDB" id="A0A0E9XH27"/>
<dbReference type="EMBL" id="GBXM01006623">
    <property type="protein sequence ID" value="JAI01955.1"/>
    <property type="molecule type" value="Transcribed_RNA"/>
</dbReference>
<sequence length="78" mass="9276">MDMDYHRLYCLFHTPVLHACLTSARCAIGMFIFLSVWPNMPVFLVLMHLCSHVYIFTSEASVGFFFPLYVRYLYNIDW</sequence>
<feature type="transmembrane region" description="Helical" evidence="1">
    <location>
        <begin position="42"/>
        <end position="70"/>
    </location>
</feature>